<feature type="region of interest" description="Disordered" evidence="6">
    <location>
        <begin position="506"/>
        <end position="531"/>
    </location>
</feature>
<evidence type="ECO:0000256" key="5">
    <source>
        <dbReference type="ARBA" id="ARBA00023136"/>
    </source>
</evidence>
<name>A0A7M7J9V2_VARDE</name>
<evidence type="ECO:0000256" key="6">
    <source>
        <dbReference type="SAM" id="MobiDB-lite"/>
    </source>
</evidence>
<keyword evidence="9" id="KW-1185">Reference proteome</keyword>
<evidence type="ECO:0000256" key="2">
    <source>
        <dbReference type="ARBA" id="ARBA00005308"/>
    </source>
</evidence>
<dbReference type="Proteomes" id="UP000594260">
    <property type="component" value="Unplaced"/>
</dbReference>
<dbReference type="AlphaFoldDB" id="A0A7M7J9V2"/>
<reference evidence="8" key="1">
    <citation type="submission" date="2021-01" db="UniProtKB">
        <authorList>
            <consortium name="EnsemblMetazoa"/>
        </authorList>
    </citation>
    <scope>IDENTIFICATION</scope>
</reference>
<sequence>MDVGGGGGKGADFPWEPSKRNCSNDAVDKMSERCLWSACKAISVGLLLMACGAAMATLGFYSDHLSTVEERRGNSTVLIKNENRDWQLDSLTYLGPMVMGLGGFIIVATCVMTFEARESRVSKLSWFKRTRAAYVAPDPNDQTAVESNLVSSPGVQPDPPSDISWDRRSFFLTAGGRGSPSITTEQSNASTNRRRRSSFGDIAPLHKYPSEPSLAHQVVTHLQLSSLSPGTQMGQACRKLFVGPGAIVGVSGASAVSPSPGLEASLTGPLLPPGSIVSQLQPQQLQETSTTLKGLQSPDLLKPPRQTRAPRCSADLRQVLSFDCAPPNRLGNAPVAAQVPQYLSLANSPFGPESRPLFAHKNATTSQNSMAAEVYLAEGGGVTRFKITDRSRTVSGEGVSVGTPRDPLPGTTLDGSHNSDRDVTEQRRLSSAGKSDSTESRSLKTPSPAHRHHHRHHHHHHHRHGLGPERRRLSSANQGILAGSGAAHRSELQRLMTIAVDSGLISPPDSSPLMSPANESPSSPTLPSQPSITMKRFPFVRQKATAEESGNMATSSLSHSSTAPAASIAKATPMGAEVADNRNEVGSSNIGSTASTGSHDTPIV</sequence>
<feature type="region of interest" description="Disordered" evidence="6">
    <location>
        <begin position="543"/>
        <end position="604"/>
    </location>
</feature>
<dbReference type="EnsemblMetazoa" id="XM_022793165">
    <property type="protein sequence ID" value="XP_022648900"/>
    <property type="gene ID" value="LOC111245186"/>
</dbReference>
<proteinExistence type="inferred from homology"/>
<evidence type="ECO:0000313" key="9">
    <source>
        <dbReference type="Proteomes" id="UP000594260"/>
    </source>
</evidence>
<dbReference type="RefSeq" id="XP_022648901.1">
    <property type="nucleotide sequence ID" value="XM_022793166.1"/>
</dbReference>
<feature type="region of interest" description="Disordered" evidence="6">
    <location>
        <begin position="388"/>
        <end position="471"/>
    </location>
</feature>
<feature type="transmembrane region" description="Helical" evidence="7">
    <location>
        <begin position="38"/>
        <end position="61"/>
    </location>
</feature>
<feature type="transmembrane region" description="Helical" evidence="7">
    <location>
        <begin position="93"/>
        <end position="114"/>
    </location>
</feature>
<feature type="region of interest" description="Disordered" evidence="6">
    <location>
        <begin position="289"/>
        <end position="310"/>
    </location>
</feature>
<keyword evidence="5 7" id="KW-0472">Membrane</keyword>
<dbReference type="GeneID" id="111245186"/>
<dbReference type="GO" id="GO:0016020">
    <property type="term" value="C:membrane"/>
    <property type="evidence" value="ECO:0007669"/>
    <property type="project" value="UniProtKB-SubCell"/>
</dbReference>
<evidence type="ECO:0000313" key="8">
    <source>
        <dbReference type="EnsemblMetazoa" id="XP_022648900"/>
    </source>
</evidence>
<evidence type="ECO:0000256" key="1">
    <source>
        <dbReference type="ARBA" id="ARBA00004141"/>
    </source>
</evidence>
<dbReference type="RefSeq" id="XP_022648900.1">
    <property type="nucleotide sequence ID" value="XM_022793165.1"/>
</dbReference>
<dbReference type="PANTHER" id="PTHR31815:SF1">
    <property type="entry name" value="TRANSMEMBRANE PROTEIN 200C"/>
    <property type="match status" value="1"/>
</dbReference>
<dbReference type="InParanoid" id="A0A7M7J9V2"/>
<dbReference type="KEGG" id="vde:111245186"/>
<dbReference type="EnsemblMetazoa" id="XM_022793166">
    <property type="protein sequence ID" value="XP_022648901"/>
    <property type="gene ID" value="LOC111245186"/>
</dbReference>
<evidence type="ECO:0000256" key="4">
    <source>
        <dbReference type="ARBA" id="ARBA00022989"/>
    </source>
</evidence>
<organism evidence="8 9">
    <name type="scientific">Varroa destructor</name>
    <name type="common">Honeybee mite</name>
    <dbReference type="NCBI Taxonomy" id="109461"/>
    <lineage>
        <taxon>Eukaryota</taxon>
        <taxon>Metazoa</taxon>
        <taxon>Ecdysozoa</taxon>
        <taxon>Arthropoda</taxon>
        <taxon>Chelicerata</taxon>
        <taxon>Arachnida</taxon>
        <taxon>Acari</taxon>
        <taxon>Parasitiformes</taxon>
        <taxon>Mesostigmata</taxon>
        <taxon>Gamasina</taxon>
        <taxon>Dermanyssoidea</taxon>
        <taxon>Varroidae</taxon>
        <taxon>Varroa</taxon>
    </lineage>
</organism>
<keyword evidence="3 7" id="KW-0812">Transmembrane</keyword>
<evidence type="ECO:0000256" key="7">
    <source>
        <dbReference type="SAM" id="Phobius"/>
    </source>
</evidence>
<dbReference type="OrthoDB" id="9994280at2759"/>
<feature type="compositionally biased region" description="Polar residues" evidence="6">
    <location>
        <begin position="584"/>
        <end position="604"/>
    </location>
</feature>
<feature type="region of interest" description="Disordered" evidence="6">
    <location>
        <begin position="174"/>
        <end position="203"/>
    </location>
</feature>
<accession>A0A7M7J9V2</accession>
<protein>
    <submittedName>
        <fullName evidence="8">Uncharacterized protein</fullName>
    </submittedName>
</protein>
<evidence type="ECO:0000256" key="3">
    <source>
        <dbReference type="ARBA" id="ARBA00022692"/>
    </source>
</evidence>
<comment type="similarity">
    <text evidence="2">Belongs to the TMEM200 family.</text>
</comment>
<keyword evidence="4 7" id="KW-1133">Transmembrane helix</keyword>
<feature type="compositionally biased region" description="Polar residues" evidence="6">
    <location>
        <begin position="551"/>
        <end position="564"/>
    </location>
</feature>
<dbReference type="InterPro" id="IPR018787">
    <property type="entry name" value="DUF2371_TMEM200"/>
</dbReference>
<feature type="compositionally biased region" description="Basic and acidic residues" evidence="6">
    <location>
        <begin position="417"/>
        <end position="428"/>
    </location>
</feature>
<comment type="subcellular location">
    <subcellularLocation>
        <location evidence="1">Membrane</location>
        <topology evidence="1">Multi-pass membrane protein</topology>
    </subcellularLocation>
</comment>
<feature type="compositionally biased region" description="Low complexity" evidence="6">
    <location>
        <begin position="520"/>
        <end position="531"/>
    </location>
</feature>
<dbReference type="PANTHER" id="PTHR31815">
    <property type="entry name" value="AGAP005329-PA"/>
    <property type="match status" value="1"/>
</dbReference>
<feature type="compositionally biased region" description="Basic residues" evidence="6">
    <location>
        <begin position="449"/>
        <end position="465"/>
    </location>
</feature>